<sequence length="7453" mass="761653">MTIPDESNSIPSVNGNLGNVADGLNPQADFQGLNQIVAPINSQEHQLLPLLPPFTDIPIVKLDPDAGKGLFPVSFSDGNLDKNSNIEVTNTNIDSLTGQIAGSSVIGTNLQELVFIDSSSVEDYQTLIAGVDPNAEVIFLDGTQDGVHQISEALAQHQGISAVHIVSHGSSGTLQLGSSFLSLDTLDDYTSDLTAWANALTPDADLVLYGCDVAAGNEGSAFIEQLSNLTTADVAASTDLTGNAALGGDWDLEATTGNIEASGVFSNQAIASYKTILASLSGNVSGVNTFFEDVTITGNVTLTNDVVLDLGSELNTKLTLDENFKISGDSTGSRDNLTITANEVSIKGFIGGGGFQNLTINASKISILDNAFITTRVIADESNRNNFETAESTDNSGAITLNAPVIEIKKESATANIQPKLLAHVLDTDTETAGVVKLNAENTSLRLTVLAWGGSDRKSSINVDNATLKGSEVSLLATSKDDNPFAQAPAWVQKAIIAPFVEAPLYQLQNLLLPVSIQVANSTAGVTVNNSAIAGSSKVTIGSTAIADGSVQAITTINTINPLSRVAIAYGRAVGDAQTMIKGNTTITSGGDVSITSKGQTNAKVSATVFGNVNEFFDTPANLNEGGGSLAFANTVTTSKATLDSGSSITAGGNVTVDANGKVASEAKAITAIFINGTASLGFGVNWDNTTIESTVNGNITAAGSTVGKTIDLSQVDASKDTIKSTKHGLTTGDQIVYSSGGGTKIAGLNDGDTYTVLVVDEDTFKLTKGLALDIDNTGLNSGVLHSFSPQDGIEFDPSTAINTDNETITFTNDHGLTTGQQVTYFTDGDSDEAGYLTNQGEYYAIVVDDKTIKLASTLDRAAEGLADITFEPGALGTQARKFDPAAAIDTGADKFTLNNHGLRTGQEVIYFKDPTGTKINSLTDRGRYYAIYVDANTFKLASTEQKAIQGDADIVFESGALGTGSNHSLNPVSDAVKFNPTTAIDPATDKVTVVNHGFKTGQEITYTSDPAGTAIASLTSGTKYYVIVVDSNTFQLATTAEKANQNQPDIDFVSGALGTGANHLFTPTSAHLFNFLKLDREQKTFNASATSVVNLANSEITIANHGFATGEVVNYLAGSGGTAIGGLTSGRGYFAIVLDDNRIQLANTFGDAQKGNKVTFSSLGTGTAHSFTYAESPIQFDPTDNAIVNSDKNTFKIANHGFQTGDSIFYQVDPTFSTIENLPVSLSFEPGANKDVDFANDTITVANHGLVTGDKVTYQIGFLGEKAKAIDGLQVNQDYWVIKVDANTVKLATSQANALSNTAINIETPTLQTGEELGTIHNLAVLRPVKAYDTAIDGLEDSTYYHVVVIDKDTIQLTESLPEAINATPIEIDASSATGTAHTYKRPNETQGISVIANLEEASDKAFSKGALGSNPKIRDFLANPVALGSIAPEIFQPAATKDLLKGKNFNDQQGTEIKSRFQGLDAQGTNTLSVGVGLGLNIFKHEVTAKVGSTAVLSSGTNVTVAASAKQKFQTFADSSTGKDEAGLAIGVSVGLGFYTNTVRAIVDDGATIDAAGKLEVTSKVIYPFLFDYQKDFNFKDDPINATGNLGVLLVDVLFSGNLGIPNRMFNTFITTKNKGKKSTEADFIKETDPVKKAKIVPGQILGGDFGLAFSGSFSLYNNTSEAIIGKGAKINQTVAKRTQFQSVLVDAKTDMTLVNGAGILNLDLAVDPLDKSRIFSKKKGDPTEAFNIFGNRSKNGLGVSLLVEIMNNTTTARIEDGAFIHTGALGDTGIVEDNKKKALLVRAKEDIFSFDLVQSGGDAEGFGFSGSAVGLGQTSKTIAQIESGATITGGAIGIKAESNNTRINVVGSVQATESIGVGLTVGVNSIGRTTKAILGKDQDDATQVLNNGSINVTGDIDIKAKNTGNLWVFSVAGSSSADNPVEDNAEDYGVNVSGNVAVNVVDDTAQAYINDTGTIQASDNISLNAINDTYIGAFSGGYAIGTGSQKSPNLGLFGSFSYNQVKQNTLAFISGATTQADDITLKTDEDSRIIAGSVGLAGSKTTNPDGSFSANVAGSVSLNFIENTTEAYLKNATVNARGDLKLIADDTSEIYAIGGAFGFGIATLGGGNTTAVTFGFSAARNDITNTVRSYIDNSKVNQSVSASGGVELSAIAQSKIFALTIGGSLAGTAGATSSISVAGAGAGSGNTVLNTVAAFIENGSVVANKNSTKSLKLFAQDNSEIEADAGGFGFAFAFGGQTGGAGSVGVSASINKIGKRDRANTVKAYIDNSTVSSLSGVEVTATSTANIRALSMGGSVSGAGSATGLAGAFAGAGAGSGNIIVSEIEAAIKNGATVNTSGNVKLSATDKSTIKADAGGVAIGVALGSTTGAALTFGAAIAENDIDNTVKATINRSNVTASGSVEVTAKSTAKINALTIAGTISGASGQTALAASGAGAGSDNTINNTIEASIANDASVNAAGDINITAIDNAAIKADAGGVAIAAALGKDTNGAVSVGASFAANKIGQSTDYITFDGSSTVAVDVTNDKINFANHNLTTGQRVKYSRGAGTAIGGLTEGQDYYAIVVDDNNIKLATSEANATNGVAINLTAVGTGSGHTLTFTENPHRVSAIIDDAKATSTAGDVNVTARSSADEAITFNASSADVVNLANNTIAIQDHGFTTGQKVKYANGGSAIGGLSGQQDYYVIVVNTNTIKLATSEANAKNGIAIDLTSLGSGSHSFSFTQNASIQALTIGGAISGAVGQQGLAASGAGAGSDNAVNKTIEAVIRNGADVKANGAVNLTATDTTNITADAGGVAVAVSIGKDFSTALSVGASQSTNKISNTVKASIDNAKVESTADAINLTANSTAKIDALTIAGAISASAGQSLLSASGAGTSSTNTIGNTIEASIKNNADVDASGAVSLTATDNSTIVADAGGVAVALGLSSQPNNVAISVGAALATNTTSNTTKATIDTSPVVANSVALSANSTANIDALTLGAALSGATGSGGGVTGSGAGSSSNNTISNNIEASINNSNNVTANTGSVTLSATDTSTVNADAGGVAVALAGGASGGTAVSVGAAIAINTIDNTIKATIDKSTVNASTGVGLTATSTADIDALAVAGSLSAAGGSGGGLAGSGAGSQTTNTISNAIEASIQDTANVTVTNPGKVKLTAIDDSTIVADAGGVAIAVGAGSGGGISLAVGASLANNTIDNTVEAYVDNSTVTTPGNVELSATSTADIDALALAGAGAVGVGGSAGVALAGAGVGSYNTIDNTIAASIRNSSNVTTTNNGTVKLTTTDTSIINANAGGGSVAISGGSGAGSVAVGASIAENTINNGVKAYIDKSTVTSAGSVELAAKSTQSITALSVAVSVAGAISQVSFAAAGSGASAKNKTTNQISAYITGGSQINANGAINLSALDSATIKSDVGSGALSFAVAGASVGVSLSENTIGNKVKAYIDGANVTSTTGGITAIANSTGNITAFSIATSVALAIGGAGAGANSTSKAQGSTEAYIGKAADGTSTGNTTITAANGTIQVQANSKVTAKADTRVGVGGLVAVGGMVAKSEDTQATLAYIGNDATIKQAGAIAINAESTDVVTADMLAGAGSVLANVNVIDATVKVNPQVSAYIGNNVKTENKVSGNVTVAAKSVRAEGDATARSYGGSIGANVSAATVNTTISPEVTSYIGTGSTIQAQGNIGVKAEAASDGNGTPPTDLFTPATAVDLTQDTIDFGYELPDGTVVTYDAPDVAIGGLQEFITGPGNQQQRREYNVLATTAVTVKQLVFTDAGSADTISRSDGKQWSADGFRVGQRIVISGLTKNEGTYTIAAINGTTLTLSSGDQLETETASNIAVKPLSIRLGSSFNAAKINAQKDTITFDGPHNFQTGDVVRYRSGSNADVGGLNETQLYYVRKIDDTTIKLASTLAQATTAPLSFSPATNVSGSTLTITNNDPNNNFSNGQVVTYRAPSAKQFSSSLVDVSVVENNGDRQLGIDSNNNIQNVPEGNNIFLENHGFTTGEAVIYRKQGNGAVIGNLVDGGTYYVIVKNADEIQLAASKAEATGSDSGTPNDTSDDIAVKAIDLIPAKTAAADQNVIHTLIRATDKPITGLQDGVSYYVVNANQSAGTFQLAATANGTAITLNAAGITGTHFIGTEGVDLSGVATGNHTLHIDLSSQPAGQHQLLGAGGTPFSQLLPTSGDGKSSTTVVSAGGSLADVAVPTSVAESKPTVKAYIAATKIDAGGDVAILSSSAGDISTLADNRAGGAIQIGVVRAKVTRGATTTAFVGQESGDATNVAITAGGNFELSATSDNIVSVSATAEGGGAISAAVADTSTQVDYKTQAKVGQNANITAGNLVNIHTDAATTASSNSKALAVAIGAGADADKEDDSNFPGGVRVGKSTGAISEVEIGQGAIVTGEAVDIDAKVSRMKATATAETLAVSPILLGVATAFSDAEIDIDSDANVAIKSNAQIAGNQGVDIRASHGDQGDSNTENTDNFEIKRKAGRLAVALIPPQEARALGTDNISSTVNAEAGAKISAGARGSDSQLEDKNKDDLALFVETFNAPLERSVGSVDTSDRYFDKNQSSEVQTRQVTWNSDVEILGVPNPVLEVDASGNITKAVNVSVNSGQTTGAISGNISVDNIQNRGTAEVLFEAVNGTIQGTQGTFDFLDTFKSVKITNKSSKQLTVNNIDVVNRTGQPKVGLTATDVTLNFNIQRSVAPTLVDIQNLSASNITLNGLIENPIGKTSILNQGGNILAGTSQTVRTNIFKVDATDKSIGEITTNGTVNNRVNVELVQSPNRASQIFVNAKDDISLSLKGRLRDAAVSDFTINIDPLVAGGDIDLLLQDSVKETTVGKVGGITVDATNEPASQHPDPYYNFFRPDAGARKDQDVGVFATIPSAIASTYRFATRDANGNPTNDPSITAGGNIVVKKAADANTRINIVGITDLLGSGRVDFETNGSVNITEKTGDLRVGSIVSFDDDVTLTALGSIVDVLNDAASDVTGENITLTAQNGGIGSSTNFLEIDSSNPNAGALNATAPQDIFITETNGDLNVDKVTSTAGDVTLTTRTGSILDSRSDSDSNIDAANIDLQAIGGGIGTSDDDLEINSSTSATGCLVAKADGNIYLTETAGALNVLSTESVDGDVRLTVNETSAQGEDLNLLASGENSVGTSIPKGRIAAAKSVNLRVGDNVTTTDNSEIVAGDNITIQVDYLNADAGFGSVMDLRGTIQSGADVTDKTQIFGNTDADSFVFNQTFLKGQTNVFGSASTTTGANDGEDQFTVNQLQSMTTSRGGKRDTLNLDGQADTDTYTINTTGSQGDRRDYIINALDTGAKDDGVDTLTINGADSNANGANDPVDDIFLLRGMNSIPGETADSPAFVALLHGTLGQTQTPSNLASIRPQELQRINYDANINGRLNVYGLGGNDFFASDDNSAITSLDGGKGNDQFQIGQLYGSDRTTAIGNLAPSDVFNTVRTTRGFLSQGNSFSTVVQGGTGDDTFSVYANKADLRLEGDAGNDQFVIRAFALADENGNPLVGDFSTNGNVDVKTGSGDDQVQYNINAPVSIDGGTGFDKVVVLGTEFADNFVISEDGIFGAGVNVKFNGVEVVEIDGLEGDDNFFVTGTPFGIATRIIGGLGSDNVNVGGDVNQSITTQETEGQSSVINHKVSSATDTGYDKLLAPGIDLNVANQQQGAVVIQQAGGETVVREGGSVGQYTVRLAQAPTERVYVTVSAALSASEEAAQGADSLLVSQDANNFRRTVLRNGVPEVVDNRSVVLVFDSTNWDQQQTVYVLADDDNFAESERVVTVSHSVASQDATFNKAAVKNVEVTVLDNDQPGLIINESNGGTLVLEGDATTGITDTYTVQLTKAPAAGKTVTVTLANDGQIALSAANPADTRFSAANKSITFNETNWNTPFTVKVSATQDVAPEDAKISAITHKVTSTDSTFVVSDRLLDVEVLDDETPGVIVTETDGSTLLIKGDGTPANPGVGDTYTVRLTKAPVGQVTIDLLNDGQATTTPTSLTFNETNWFQPQTVTVTANPSFVPTPGTQKLKPFPAQPHLLSNLRGPLEVIGGTTTVNRSLNPAVILPKELNAPLLEIGVQPPEEQQIDTLNIFDDSSQEDKTGVLTATNLSGFNMAGDLTFSGTTAFGEPNVFKGGITYGDSTTGKSTFEVLNLLLGSGNDNLTIESTLSTTATHGGITTVHGGGNRYLTNPTTGAFIFDGNGQKIVGGDTITVNGGGGSASPLVVYGDTSQDGIWYSGSPETVTGADFGQKPFDQVGTASDRFLFPLANSFDLSGNDIIDARNLFKTIPAGQLPSVGLTVYGGAGNDTIYGSQTGDHLAGGSGDDAIYGQRGADHIYGDSGVNVDVITRTLTIPTANSSTFLNADNLVGGKDKIFGDFEPNATVVAGNPGEFDDLIFGDHGEITQNVAANAKILTTSQVLKLTTKEPNNGDSDEISGELGNDIIIGGAAGDKIVGGADNDLVFGDHGLVETNVPGQAINRQLLPLSLPVAQHPFRFESIFTLNSFNGGNDLIYGDDTLPQQTDGKDIILGQQGADTVYGGGQDDDIVGGHNVAGGNDGNDVLDGGTGNDVIAGDNASILRRGDALSPRIRVLNGEVIYDSNGTAQVTGSPQVNPTGVEERQIVLFDHSDTPAANTFGNDNIAGGAQDDVIFGQLGDDTIQGDASVAINASSTTASVEDLAGAGTDGDDYIEGNGGGDLILGNLGQDDIIGGSSSLFSLTAPTQRPDGADTIFGGAGTDIARNDQGDTSANGHARDADYILGDNGNILRLIGSNGQFLKFNYDFYGSLKVIPRAIQLLDYTQGGAASDRGTADVVHGESGDDVIHGMTGNDVLFGEAQDDDIYGGTGSDRIYAGTGEDGVLGDDGKIITSRNGLTESLYGVNAINAQTQISLPGPFTGAWLFITGRLNKTVDLAALESGGNDVIYGGLGDDFLHGGAGDDGISGAEAQAAFYNSNPVTNTNPLGYDPVTRKLAAYDANNPLQKINNFFLNFDAVDAGNNKINDGKDRVFGDLGNDWLVGGTQNDRLFGGFGDDLMNADDNHDTAGGLNNQPDAVEFADRDFAFGGGGLDVLIANTGGDRLFDWRGEFNSYIVPFSAFGNPTVVRSPSPQIQQFLLDLGKESGADRTLSEPNGELGLVTQQDPQWQDQGGSPRDPQPGNTQARRDTQGGPEDDRATALPLNGGGNTNPPTNPPTSSNGNDVTVNQVFVAQDPTNSTQSALFIGGGNSNDNIEVRRGSSASMIRVFVNGTDKGEFARTSNGSTIGRIIIYGNAGNDTITINSDLDPITTVIYGDVGNDTIRGGNGYNVIDGGDGSDFIYGGTDNDILLGSSGQDTINADKGDDILISGKYKYSSDLNAIAALLAAWLQPVSYSQRITNLKNGVGFDSFYALNPANITDDNVVDSLTGDTLDGVQGQDWFLVSTNDNTDKKGNETVN</sequence>
<dbReference type="SUPFAM" id="SSF51120">
    <property type="entry name" value="beta-Roll"/>
    <property type="match status" value="5"/>
</dbReference>
<name>A0A8J6ZHV9_DESMC</name>
<evidence type="ECO:0000313" key="3">
    <source>
        <dbReference type="EMBL" id="MBE9021279.1"/>
    </source>
</evidence>
<dbReference type="InterPro" id="IPR001343">
    <property type="entry name" value="Hemolysn_Ca-bd"/>
</dbReference>
<feature type="region of interest" description="Disordered" evidence="1">
    <location>
        <begin position="4469"/>
        <end position="4488"/>
    </location>
</feature>
<dbReference type="InterPro" id="IPR025592">
    <property type="entry name" value="DUF4347"/>
</dbReference>
<dbReference type="EMBL" id="JADEXS010000014">
    <property type="protein sequence ID" value="MBE9021279.1"/>
    <property type="molecule type" value="Genomic_DNA"/>
</dbReference>
<dbReference type="InterPro" id="IPR011049">
    <property type="entry name" value="Serralysin-like_metalloprot_C"/>
</dbReference>
<dbReference type="RefSeq" id="WP_193913274.1">
    <property type="nucleotide sequence ID" value="NZ_JADEXS020000001.1"/>
</dbReference>
<dbReference type="PROSITE" id="PS00330">
    <property type="entry name" value="HEMOLYSIN_CALCIUM"/>
    <property type="match status" value="2"/>
</dbReference>
<dbReference type="Pfam" id="PF14252">
    <property type="entry name" value="DUF4347"/>
    <property type="match status" value="1"/>
</dbReference>
<dbReference type="Gene3D" id="2.40.30.20">
    <property type="match status" value="3"/>
</dbReference>
<comment type="caution">
    <text evidence="3">The sequence shown here is derived from an EMBL/GenBank/DDBJ whole genome shotgun (WGS) entry which is preliminary data.</text>
</comment>
<accession>A0A8J6ZHV9</accession>
<dbReference type="GO" id="GO:0005509">
    <property type="term" value="F:calcium ion binding"/>
    <property type="evidence" value="ECO:0007669"/>
    <property type="project" value="InterPro"/>
</dbReference>
<organism evidence="3 4">
    <name type="scientific">Desmonostoc muscorum LEGE 12446</name>
    <dbReference type="NCBI Taxonomy" id="1828758"/>
    <lineage>
        <taxon>Bacteria</taxon>
        <taxon>Bacillati</taxon>
        <taxon>Cyanobacteriota</taxon>
        <taxon>Cyanophyceae</taxon>
        <taxon>Nostocales</taxon>
        <taxon>Nostocaceae</taxon>
        <taxon>Desmonostoc</taxon>
    </lineage>
</organism>
<evidence type="ECO:0000256" key="1">
    <source>
        <dbReference type="SAM" id="MobiDB-lite"/>
    </source>
</evidence>
<keyword evidence="4" id="KW-1185">Reference proteome</keyword>
<feature type="compositionally biased region" description="Basic and acidic residues" evidence="1">
    <location>
        <begin position="7180"/>
        <end position="7193"/>
    </location>
</feature>
<feature type="region of interest" description="Disordered" evidence="1">
    <location>
        <begin position="7160"/>
        <end position="7218"/>
    </location>
</feature>
<gene>
    <name evidence="3" type="ORF">IQ276_02020</name>
</gene>
<dbReference type="Proteomes" id="UP000622533">
    <property type="component" value="Unassembled WGS sequence"/>
</dbReference>
<dbReference type="InterPro" id="IPR023366">
    <property type="entry name" value="ATP_synth_asu-like_sf"/>
</dbReference>
<dbReference type="InterPro" id="IPR047881">
    <property type="entry name" value="LktA_repeat"/>
</dbReference>
<dbReference type="InterPro" id="IPR018511">
    <property type="entry name" value="Hemolysin-typ_Ca-bd_CS"/>
</dbReference>
<dbReference type="NCBIfam" id="NF012206">
    <property type="entry name" value="LktA_tand_53"/>
    <property type="match status" value="21"/>
</dbReference>
<evidence type="ECO:0000259" key="2">
    <source>
        <dbReference type="Pfam" id="PF14252"/>
    </source>
</evidence>
<proteinExistence type="predicted"/>
<protein>
    <submittedName>
        <fullName evidence="3">DUF4347 domain-containing protein</fullName>
    </submittedName>
</protein>
<evidence type="ECO:0000313" key="4">
    <source>
        <dbReference type="Proteomes" id="UP000622533"/>
    </source>
</evidence>
<dbReference type="PRINTS" id="PR00313">
    <property type="entry name" value="CABNDNGRPT"/>
</dbReference>
<feature type="domain" description="DUF4347" evidence="2">
    <location>
        <begin position="113"/>
        <end position="277"/>
    </location>
</feature>
<reference evidence="3" key="1">
    <citation type="submission" date="2020-10" db="EMBL/GenBank/DDBJ databases">
        <authorList>
            <person name="Castelo-Branco R."/>
            <person name="Eusebio N."/>
            <person name="Adriana R."/>
            <person name="Vieira A."/>
            <person name="Brugerolle De Fraissinette N."/>
            <person name="Rezende De Castro R."/>
            <person name="Schneider M.P."/>
            <person name="Vasconcelos V."/>
            <person name="Leao P.N."/>
        </authorList>
    </citation>
    <scope>NUCLEOTIDE SEQUENCE</scope>
    <source>
        <strain evidence="3">LEGE 12446</strain>
    </source>
</reference>
<dbReference type="Pfam" id="PF00353">
    <property type="entry name" value="HemolysinCabind"/>
    <property type="match status" value="10"/>
</dbReference>